<reference evidence="4" key="2">
    <citation type="submission" date="2010-04" db="EMBL/GenBank/DDBJ databases">
        <authorList>
            <person name="Buell R."/>
            <person name="Hamilton J."/>
            <person name="Hostetler J."/>
        </authorList>
    </citation>
    <scope>NUCLEOTIDE SEQUENCE [LARGE SCALE GENOMIC DNA]</scope>
    <source>
        <strain evidence="4">DAOM:BR144</strain>
    </source>
</reference>
<feature type="compositionally biased region" description="Basic and acidic residues" evidence="2">
    <location>
        <begin position="27"/>
        <end position="38"/>
    </location>
</feature>
<dbReference type="STRING" id="431595.K3WFM2"/>
<name>K3WFM2_GLOUD</name>
<dbReference type="OMA" id="MVSRACV"/>
<comment type="similarity">
    <text evidence="1">Belongs to the HSBP1 family.</text>
</comment>
<evidence type="ECO:0008006" key="5">
    <source>
        <dbReference type="Google" id="ProtNLM"/>
    </source>
</evidence>
<keyword evidence="4" id="KW-1185">Reference proteome</keyword>
<evidence type="ECO:0000313" key="3">
    <source>
        <dbReference type="EnsemblProtists" id="PYU1_T003763"/>
    </source>
</evidence>
<dbReference type="Pfam" id="PF06825">
    <property type="entry name" value="HSBP1"/>
    <property type="match status" value="1"/>
</dbReference>
<dbReference type="HOGENOM" id="CLU_2745660_0_0_1"/>
<evidence type="ECO:0000313" key="4">
    <source>
        <dbReference type="Proteomes" id="UP000019132"/>
    </source>
</evidence>
<dbReference type="EnsemblProtists" id="PYU1_T003763">
    <property type="protein sequence ID" value="PYU1_T003763"/>
    <property type="gene ID" value="PYU1_G003753"/>
</dbReference>
<dbReference type="EMBL" id="GL376638">
    <property type="status" value="NOT_ANNOTATED_CDS"/>
    <property type="molecule type" value="Genomic_DNA"/>
</dbReference>
<reference evidence="3" key="3">
    <citation type="submission" date="2015-02" db="UniProtKB">
        <authorList>
            <consortium name="EnsemblProtists"/>
        </authorList>
    </citation>
    <scope>IDENTIFICATION</scope>
    <source>
        <strain evidence="3">DAOM BR144</strain>
    </source>
</reference>
<dbReference type="VEuPathDB" id="FungiDB:PYU1_G003753"/>
<protein>
    <recommendedName>
        <fullName evidence="5">Heat shock factor binding protein 1</fullName>
    </recommendedName>
</protein>
<proteinExistence type="inferred from homology"/>
<dbReference type="AlphaFoldDB" id="K3WFM2"/>
<accession>K3WFM2</accession>
<organism evidence="3 4">
    <name type="scientific">Globisporangium ultimum (strain ATCC 200006 / CBS 805.95 / DAOM BR144)</name>
    <name type="common">Pythium ultimum</name>
    <dbReference type="NCBI Taxonomy" id="431595"/>
    <lineage>
        <taxon>Eukaryota</taxon>
        <taxon>Sar</taxon>
        <taxon>Stramenopiles</taxon>
        <taxon>Oomycota</taxon>
        <taxon>Peronosporomycetes</taxon>
        <taxon>Pythiales</taxon>
        <taxon>Pythiaceae</taxon>
        <taxon>Globisporangium</taxon>
    </lineage>
</organism>
<evidence type="ECO:0000256" key="2">
    <source>
        <dbReference type="SAM" id="MobiDB-lite"/>
    </source>
</evidence>
<dbReference type="Gene3D" id="1.20.5.430">
    <property type="match status" value="1"/>
</dbReference>
<dbReference type="Proteomes" id="UP000019132">
    <property type="component" value="Unassembled WGS sequence"/>
</dbReference>
<reference evidence="4" key="1">
    <citation type="journal article" date="2010" name="Genome Biol.">
        <title>Genome sequence of the necrotrophic plant pathogen Pythium ultimum reveals original pathogenicity mechanisms and effector repertoire.</title>
        <authorList>
            <person name="Levesque C.A."/>
            <person name="Brouwer H."/>
            <person name="Cano L."/>
            <person name="Hamilton J.P."/>
            <person name="Holt C."/>
            <person name="Huitema E."/>
            <person name="Raffaele S."/>
            <person name="Robideau G.P."/>
            <person name="Thines M."/>
            <person name="Win J."/>
            <person name="Zerillo M.M."/>
            <person name="Beakes G.W."/>
            <person name="Boore J.L."/>
            <person name="Busam D."/>
            <person name="Dumas B."/>
            <person name="Ferriera S."/>
            <person name="Fuerstenberg S.I."/>
            <person name="Gachon C.M."/>
            <person name="Gaulin E."/>
            <person name="Govers F."/>
            <person name="Grenville-Briggs L."/>
            <person name="Horner N."/>
            <person name="Hostetler J."/>
            <person name="Jiang R.H."/>
            <person name="Johnson J."/>
            <person name="Krajaejun T."/>
            <person name="Lin H."/>
            <person name="Meijer H.J."/>
            <person name="Moore B."/>
            <person name="Morris P."/>
            <person name="Phuntmart V."/>
            <person name="Puiu D."/>
            <person name="Shetty J."/>
            <person name="Stajich J.E."/>
            <person name="Tripathy S."/>
            <person name="Wawra S."/>
            <person name="van West P."/>
            <person name="Whitty B.R."/>
            <person name="Coutinho P.M."/>
            <person name="Henrissat B."/>
            <person name="Martin F."/>
            <person name="Thomas P.D."/>
            <person name="Tyler B.M."/>
            <person name="De Vries R.P."/>
            <person name="Kamoun S."/>
            <person name="Yandell M."/>
            <person name="Tisserat N."/>
            <person name="Buell C.R."/>
        </authorList>
    </citation>
    <scope>NUCLEOTIDE SEQUENCE</scope>
    <source>
        <strain evidence="4">DAOM:BR144</strain>
    </source>
</reference>
<feature type="region of interest" description="Disordered" evidence="2">
    <location>
        <begin position="1"/>
        <end position="71"/>
    </location>
</feature>
<dbReference type="InterPro" id="IPR009643">
    <property type="entry name" value="HS1-bd"/>
</dbReference>
<feature type="compositionally biased region" description="Low complexity" evidence="2">
    <location>
        <begin position="1"/>
        <end position="23"/>
    </location>
</feature>
<sequence>MVSRACVSSSSDASKNAANNAPALDEMGSRIDDLEKSIADLMEQTNEDGGDKSADPATAGNSASKEKGELV</sequence>
<evidence type="ECO:0000256" key="1">
    <source>
        <dbReference type="ARBA" id="ARBA00006349"/>
    </source>
</evidence>
<dbReference type="InParanoid" id="K3WFM2"/>
<dbReference type="GO" id="GO:0003714">
    <property type="term" value="F:transcription corepressor activity"/>
    <property type="evidence" value="ECO:0007669"/>
    <property type="project" value="InterPro"/>
</dbReference>